<sequence length="207" mass="23291">MKTKIFSTDNDLSACVIWPTVRTGNSVHVEAEWYEADAGICMGMVLVWMKKSIATKGEGIHNFDQPDLLHLMAIVHGAYRKTVIPLKELKHEIDIITRMFIIQSLTPENPKSGTGYFDPAAIVDWVLEEPGHCLFSFGAPLGSLKGRHVLGMRYENHIMEMLDPNEGLFQYSDVASFKKHMEEICYQENADCLGGEWAALKEKTATE</sequence>
<protein>
    <recommendedName>
        <fullName evidence="3">Peptidase C58 YopT-type domain-containing protein</fullName>
    </recommendedName>
</protein>
<dbReference type="Gene3D" id="3.90.70.20">
    <property type="match status" value="1"/>
</dbReference>
<accession>A0ABT3MXH0</accession>
<keyword evidence="2" id="KW-1185">Reference proteome</keyword>
<reference evidence="1 2" key="1">
    <citation type="submission" date="2022-10" db="EMBL/GenBank/DDBJ databases">
        <title>High-quality genome sequences of two octocoral-associated bacteria, Endozoicomonas euniceicola EF212 and Endozoicomonas gorgoniicola PS125.</title>
        <authorList>
            <person name="Chiou Y.-J."/>
            <person name="Chen Y.-H."/>
        </authorList>
    </citation>
    <scope>NUCLEOTIDE SEQUENCE [LARGE SCALE GENOMIC DNA]</scope>
    <source>
        <strain evidence="1 2">PS125</strain>
    </source>
</reference>
<name>A0ABT3MXH0_9GAMM</name>
<comment type="caution">
    <text evidence="1">The sequence shown here is derived from an EMBL/GenBank/DDBJ whole genome shotgun (WGS) entry which is preliminary data.</text>
</comment>
<dbReference type="Proteomes" id="UP001209854">
    <property type="component" value="Unassembled WGS sequence"/>
</dbReference>
<evidence type="ECO:0000313" key="2">
    <source>
        <dbReference type="Proteomes" id="UP001209854"/>
    </source>
</evidence>
<evidence type="ECO:0000313" key="1">
    <source>
        <dbReference type="EMBL" id="MCW7554064.1"/>
    </source>
</evidence>
<gene>
    <name evidence="1" type="ORF">NX722_15855</name>
</gene>
<dbReference type="RefSeq" id="WP_262563800.1">
    <property type="nucleotide sequence ID" value="NZ_JAPFCC010000001.1"/>
</dbReference>
<proteinExistence type="predicted"/>
<evidence type="ECO:0008006" key="3">
    <source>
        <dbReference type="Google" id="ProtNLM"/>
    </source>
</evidence>
<dbReference type="EMBL" id="JAPFCC010000001">
    <property type="protein sequence ID" value="MCW7554064.1"/>
    <property type="molecule type" value="Genomic_DNA"/>
</dbReference>
<organism evidence="1 2">
    <name type="scientific">Endozoicomonas gorgoniicola</name>
    <dbReference type="NCBI Taxonomy" id="1234144"/>
    <lineage>
        <taxon>Bacteria</taxon>
        <taxon>Pseudomonadati</taxon>
        <taxon>Pseudomonadota</taxon>
        <taxon>Gammaproteobacteria</taxon>
        <taxon>Oceanospirillales</taxon>
        <taxon>Endozoicomonadaceae</taxon>
        <taxon>Endozoicomonas</taxon>
    </lineage>
</organism>